<dbReference type="AlphaFoldDB" id="A0A1M6U8G5"/>
<dbReference type="InterPro" id="IPR003961">
    <property type="entry name" value="FN3_dom"/>
</dbReference>
<dbReference type="InterPro" id="IPR013783">
    <property type="entry name" value="Ig-like_fold"/>
</dbReference>
<dbReference type="InterPro" id="IPR036116">
    <property type="entry name" value="FN3_sf"/>
</dbReference>
<proteinExistence type="predicted"/>
<dbReference type="Proteomes" id="UP000183208">
    <property type="component" value="Unassembled WGS sequence"/>
</dbReference>
<dbReference type="RefSeq" id="WP_074817135.1">
    <property type="nucleotide sequence ID" value="NZ_FNTI01000001.1"/>
</dbReference>
<name>A0A1M6U8G5_9BRAD</name>
<sequence length="300" mass="31310">MPSYRCTVNEVGPAVDGTETASPVVYINLTDTKGSFANTWFYAADGAQNQMLDVAIAAINGDNAVDVVATGPNAGGMPYTEIDRIHEMRPRPPAAPTNLHLIEIQPALSPSQRQLFVGWNDNSDNEDGFVLVFQQQPNGVPGEYGVPANSTTGYMVLDGGHDYTIYVAAFNNAGYSAPSNSILVTVPDTPPAATLSAAVIPSSGNFVLSITGTNFGNNEPVDIAVVWSVVGEQPATFPVLGTANSLGEFSVPFSGVVPEGLCPITVPFGQLQPSQTFQITATGQTSHKTASATAGPFTCP</sequence>
<organism evidence="2 3">
    <name type="scientific">Bradyrhizobium lablabi</name>
    <dbReference type="NCBI Taxonomy" id="722472"/>
    <lineage>
        <taxon>Bacteria</taxon>
        <taxon>Pseudomonadati</taxon>
        <taxon>Pseudomonadota</taxon>
        <taxon>Alphaproteobacteria</taxon>
        <taxon>Hyphomicrobiales</taxon>
        <taxon>Nitrobacteraceae</taxon>
        <taxon>Bradyrhizobium</taxon>
    </lineage>
</organism>
<dbReference type="SUPFAM" id="SSF49265">
    <property type="entry name" value="Fibronectin type III"/>
    <property type="match status" value="1"/>
</dbReference>
<reference evidence="2 3" key="1">
    <citation type="submission" date="2016-10" db="EMBL/GenBank/DDBJ databases">
        <authorList>
            <person name="de Groot N.N."/>
        </authorList>
    </citation>
    <scope>NUCLEOTIDE SEQUENCE [LARGE SCALE GENOMIC DNA]</scope>
    <source>
        <strain evidence="2 3">GAS522</strain>
    </source>
</reference>
<dbReference type="OrthoDB" id="9816550at2"/>
<evidence type="ECO:0000259" key="1">
    <source>
        <dbReference type="PROSITE" id="PS50853"/>
    </source>
</evidence>
<dbReference type="EMBL" id="FNTI01000001">
    <property type="protein sequence ID" value="SEC41903.1"/>
    <property type="molecule type" value="Genomic_DNA"/>
</dbReference>
<accession>A0A1M6U8G5</accession>
<evidence type="ECO:0000313" key="2">
    <source>
        <dbReference type="EMBL" id="SEC41903.1"/>
    </source>
</evidence>
<feature type="domain" description="Fibronectin type-III" evidence="1">
    <location>
        <begin position="95"/>
        <end position="192"/>
    </location>
</feature>
<gene>
    <name evidence="2" type="ORF">SAMN05444171_1360</name>
</gene>
<dbReference type="PROSITE" id="PS50853">
    <property type="entry name" value="FN3"/>
    <property type="match status" value="1"/>
</dbReference>
<protein>
    <recommendedName>
        <fullName evidence="1">Fibronectin type-III domain-containing protein</fullName>
    </recommendedName>
</protein>
<dbReference type="Gene3D" id="2.60.40.10">
    <property type="entry name" value="Immunoglobulins"/>
    <property type="match status" value="1"/>
</dbReference>
<dbReference type="CDD" id="cd00063">
    <property type="entry name" value="FN3"/>
    <property type="match status" value="1"/>
</dbReference>
<evidence type="ECO:0000313" key="3">
    <source>
        <dbReference type="Proteomes" id="UP000183208"/>
    </source>
</evidence>